<dbReference type="PIRSF" id="PIRSF016184">
    <property type="entry name" value="PhzC_PhzF"/>
    <property type="match status" value="1"/>
</dbReference>
<dbReference type="Pfam" id="PF02567">
    <property type="entry name" value="PhzC-PhzF"/>
    <property type="match status" value="1"/>
</dbReference>
<organism evidence="2 3">
    <name type="scientific">Roseovarius aestuarii</name>
    <dbReference type="NCBI Taxonomy" id="475083"/>
    <lineage>
        <taxon>Bacteria</taxon>
        <taxon>Pseudomonadati</taxon>
        <taxon>Pseudomonadota</taxon>
        <taxon>Alphaproteobacteria</taxon>
        <taxon>Rhodobacterales</taxon>
        <taxon>Roseobacteraceae</taxon>
        <taxon>Roseovarius</taxon>
    </lineage>
</organism>
<dbReference type="EMBL" id="FWXB01000015">
    <property type="protein sequence ID" value="SMC13650.1"/>
    <property type="molecule type" value="Genomic_DNA"/>
</dbReference>
<keyword evidence="3" id="KW-1185">Reference proteome</keyword>
<dbReference type="GO" id="GO:0016853">
    <property type="term" value="F:isomerase activity"/>
    <property type="evidence" value="ECO:0007669"/>
    <property type="project" value="UniProtKB-KW"/>
</dbReference>
<sequence>MKYTFDWVDAFTDRPFGGNGCAVVHDAGSLSAENCCRFVQETSLVECTFLEPSEVADIKVRYFLASREIPFAGHPTIATVASLVDRGLARGDSLTLETLAGVVSIEIDRGGAGPARITMTQVAPEFGPEVRAELVAAVGGLAPDDIIAQPQVVSTGLPFCITVLRDKDTLRRARLNVDAFTRMAAHLGYDGTDMMEPYWITLGGVSEAGDTFGRLLMAPPSPAEDPFTGSATGAAAAFLWANGLIANPSYVAEQGHWLGRPGEASVTVLGTPDAITGVKVAGQGWVLMSGEVRL</sequence>
<proteinExistence type="predicted"/>
<keyword evidence="2" id="KW-0413">Isomerase</keyword>
<reference evidence="2 3" key="1">
    <citation type="submission" date="2017-03" db="EMBL/GenBank/DDBJ databases">
        <authorList>
            <person name="Afonso C.L."/>
            <person name="Miller P.J."/>
            <person name="Scott M.A."/>
            <person name="Spackman E."/>
            <person name="Goraichik I."/>
            <person name="Dimitrov K.M."/>
            <person name="Suarez D.L."/>
            <person name="Swayne D.E."/>
        </authorList>
    </citation>
    <scope>NUCLEOTIDE SEQUENCE [LARGE SCALE GENOMIC DNA]</scope>
    <source>
        <strain evidence="2 3">CECT 7745</strain>
    </source>
</reference>
<dbReference type="InterPro" id="IPR003719">
    <property type="entry name" value="Phenazine_PhzF-like"/>
</dbReference>
<dbReference type="OrthoDB" id="9788221at2"/>
<evidence type="ECO:0000313" key="3">
    <source>
        <dbReference type="Proteomes" id="UP000193224"/>
    </source>
</evidence>
<dbReference type="PANTHER" id="PTHR13774">
    <property type="entry name" value="PHENAZINE BIOSYNTHESIS PROTEIN"/>
    <property type="match status" value="1"/>
</dbReference>
<dbReference type="Proteomes" id="UP000193224">
    <property type="component" value="Unassembled WGS sequence"/>
</dbReference>
<dbReference type="RefSeq" id="WP_085801580.1">
    <property type="nucleotide sequence ID" value="NZ_FWXB01000015.1"/>
</dbReference>
<protein>
    <submittedName>
        <fullName evidence="2">Putative isomerase YddE</fullName>
        <ecNumber evidence="2">5.1.-.-</ecNumber>
    </submittedName>
</protein>
<name>A0A1X7BVY2_9RHOB</name>
<dbReference type="GO" id="GO:0005737">
    <property type="term" value="C:cytoplasm"/>
    <property type="evidence" value="ECO:0007669"/>
    <property type="project" value="TreeGrafter"/>
</dbReference>
<evidence type="ECO:0000313" key="2">
    <source>
        <dbReference type="EMBL" id="SMC13650.1"/>
    </source>
</evidence>
<dbReference type="NCBIfam" id="TIGR00654">
    <property type="entry name" value="PhzF_family"/>
    <property type="match status" value="1"/>
</dbReference>
<dbReference type="SUPFAM" id="SSF54506">
    <property type="entry name" value="Diaminopimelate epimerase-like"/>
    <property type="match status" value="1"/>
</dbReference>
<feature type="active site" evidence="1">
    <location>
        <position position="46"/>
    </location>
</feature>
<dbReference type="AlphaFoldDB" id="A0A1X7BVY2"/>
<gene>
    <name evidence="2" type="primary">yddE</name>
    <name evidence="2" type="ORF">ROA7745_03507</name>
</gene>
<dbReference type="Gene3D" id="3.10.310.10">
    <property type="entry name" value="Diaminopimelate Epimerase, Chain A, domain 1"/>
    <property type="match status" value="2"/>
</dbReference>
<evidence type="ECO:0000256" key="1">
    <source>
        <dbReference type="PIRSR" id="PIRSR016184-1"/>
    </source>
</evidence>
<accession>A0A1X7BVY2</accession>
<dbReference type="EC" id="5.1.-.-" evidence="2"/>